<name>A0ABN3VPZ4_9PSEU</name>
<keyword evidence="5" id="KW-1185">Reference proteome</keyword>
<reference evidence="4 5" key="1">
    <citation type="journal article" date="2019" name="Int. J. Syst. Evol. Microbiol.">
        <title>The Global Catalogue of Microorganisms (GCM) 10K type strain sequencing project: providing services to taxonomists for standard genome sequencing and annotation.</title>
        <authorList>
            <consortium name="The Broad Institute Genomics Platform"/>
            <consortium name="The Broad Institute Genome Sequencing Center for Infectious Disease"/>
            <person name="Wu L."/>
            <person name="Ma J."/>
        </authorList>
    </citation>
    <scope>NUCLEOTIDE SEQUENCE [LARGE SCALE GENOMIC DNA]</scope>
    <source>
        <strain evidence="4 5">JCM 9383</strain>
    </source>
</reference>
<dbReference type="InterPro" id="IPR015510">
    <property type="entry name" value="PGRP"/>
</dbReference>
<evidence type="ECO:0000256" key="1">
    <source>
        <dbReference type="ARBA" id="ARBA00007553"/>
    </source>
</evidence>
<dbReference type="SUPFAM" id="SSF55846">
    <property type="entry name" value="N-acetylmuramoyl-L-alanine amidase-like"/>
    <property type="match status" value="1"/>
</dbReference>
<feature type="domain" description="Peptidoglycan recognition protein family" evidence="3">
    <location>
        <begin position="137"/>
        <end position="284"/>
    </location>
</feature>
<organism evidence="4 5">
    <name type="scientific">Saccharopolyspora taberi</name>
    <dbReference type="NCBI Taxonomy" id="60895"/>
    <lineage>
        <taxon>Bacteria</taxon>
        <taxon>Bacillati</taxon>
        <taxon>Actinomycetota</taxon>
        <taxon>Actinomycetes</taxon>
        <taxon>Pseudonocardiales</taxon>
        <taxon>Pseudonocardiaceae</taxon>
        <taxon>Saccharopolyspora</taxon>
    </lineage>
</organism>
<dbReference type="InterPro" id="IPR036505">
    <property type="entry name" value="Amidase/PGRP_sf"/>
</dbReference>
<evidence type="ECO:0000313" key="5">
    <source>
        <dbReference type="Proteomes" id="UP001500979"/>
    </source>
</evidence>
<evidence type="ECO:0000313" key="4">
    <source>
        <dbReference type="EMBL" id="GAA2820351.1"/>
    </source>
</evidence>
<feature type="signal peptide" evidence="2">
    <location>
        <begin position="1"/>
        <end position="20"/>
    </location>
</feature>
<comment type="caution">
    <text evidence="4">The sequence shown here is derived from an EMBL/GenBank/DDBJ whole genome shotgun (WGS) entry which is preliminary data.</text>
</comment>
<dbReference type="InterPro" id="IPR002502">
    <property type="entry name" value="Amidase_domain"/>
</dbReference>
<dbReference type="CDD" id="cd06583">
    <property type="entry name" value="PGRP"/>
    <property type="match status" value="1"/>
</dbReference>
<dbReference type="RefSeq" id="WP_344686164.1">
    <property type="nucleotide sequence ID" value="NZ_BAAAUX010000040.1"/>
</dbReference>
<accession>A0ABN3VPZ4</accession>
<dbReference type="InterPro" id="IPR006619">
    <property type="entry name" value="PGRP_domain_met/bac"/>
</dbReference>
<dbReference type="EMBL" id="BAAAUX010000040">
    <property type="protein sequence ID" value="GAA2820351.1"/>
    <property type="molecule type" value="Genomic_DNA"/>
</dbReference>
<dbReference type="Gene3D" id="3.40.80.10">
    <property type="entry name" value="Peptidoglycan recognition protein-like"/>
    <property type="match status" value="1"/>
</dbReference>
<keyword evidence="2" id="KW-0732">Signal</keyword>
<dbReference type="Pfam" id="PF01510">
    <property type="entry name" value="Amidase_2"/>
    <property type="match status" value="1"/>
</dbReference>
<evidence type="ECO:0000259" key="3">
    <source>
        <dbReference type="SMART" id="SM00701"/>
    </source>
</evidence>
<dbReference type="SMART" id="SM00701">
    <property type="entry name" value="PGRP"/>
    <property type="match status" value="1"/>
</dbReference>
<sequence>MRLGSAVALALLLTATAVPATQATSAAQATTASTTVRLADLPARAGEREVRLADPFSMVGLTWSGAPPDQVEISSLTPSGWGRWTALPAERGASEPLWTGRTTSARVRATRAGADVTGELALVALRPDPAPTGALRTDVIKRAEWGADEGLMKWPPEPTTTKAAIVHHTAGTNDYTCEESAAIVRGIYEFHAVTRGWGDMGYHVLVDKCGNRFEGRTGGLGGNVVGAHAMGFNRNTFGIAMLGDFSGVAPPQKMVTAVGEMAGWKLRQAGVPVDGETRLVSEGGENVLFPPGEEATLPTIFAHRDVAHTACPGDHGYTNLAAIRHAAI</sequence>
<comment type="similarity">
    <text evidence="1">Belongs to the N-acetylmuramoyl-L-alanine amidase 2 family.</text>
</comment>
<dbReference type="PANTHER" id="PTHR11022">
    <property type="entry name" value="PEPTIDOGLYCAN RECOGNITION PROTEIN"/>
    <property type="match status" value="1"/>
</dbReference>
<evidence type="ECO:0000256" key="2">
    <source>
        <dbReference type="SAM" id="SignalP"/>
    </source>
</evidence>
<dbReference type="PANTHER" id="PTHR11022:SF41">
    <property type="entry name" value="PEPTIDOGLYCAN-RECOGNITION PROTEIN LC-RELATED"/>
    <property type="match status" value="1"/>
</dbReference>
<protein>
    <recommendedName>
        <fullName evidence="3">Peptidoglycan recognition protein family domain-containing protein</fullName>
    </recommendedName>
</protein>
<proteinExistence type="inferred from homology"/>
<gene>
    <name evidence="4" type="ORF">GCM10010470_64550</name>
</gene>
<dbReference type="Proteomes" id="UP001500979">
    <property type="component" value="Unassembled WGS sequence"/>
</dbReference>
<feature type="chain" id="PRO_5046097779" description="Peptidoglycan recognition protein family domain-containing protein" evidence="2">
    <location>
        <begin position="21"/>
        <end position="328"/>
    </location>
</feature>